<evidence type="ECO:0008006" key="6">
    <source>
        <dbReference type="Google" id="ProtNLM"/>
    </source>
</evidence>
<keyword evidence="3" id="KW-0346">Stress response</keyword>
<dbReference type="InterPro" id="IPR036388">
    <property type="entry name" value="WH-like_DNA-bd_sf"/>
</dbReference>
<accession>A0A382MML9</accession>
<feature type="non-terminal residue" evidence="5">
    <location>
        <position position="124"/>
    </location>
</feature>
<dbReference type="AlphaFoldDB" id="A0A382MML9"/>
<proteinExistence type="predicted"/>
<dbReference type="GO" id="GO:0003677">
    <property type="term" value="F:DNA binding"/>
    <property type="evidence" value="ECO:0007669"/>
    <property type="project" value="InterPro"/>
</dbReference>
<keyword evidence="4" id="KW-0804">Transcription</keyword>
<name>A0A382MML9_9ZZZZ</name>
<organism evidence="5">
    <name type="scientific">marine metagenome</name>
    <dbReference type="NCBI Taxonomy" id="408172"/>
    <lineage>
        <taxon>unclassified sequences</taxon>
        <taxon>metagenomes</taxon>
        <taxon>ecological metagenomes</taxon>
    </lineage>
</organism>
<dbReference type="InterPro" id="IPR002571">
    <property type="entry name" value="HrcA"/>
</dbReference>
<evidence type="ECO:0000256" key="3">
    <source>
        <dbReference type="ARBA" id="ARBA00023016"/>
    </source>
</evidence>
<evidence type="ECO:0000256" key="1">
    <source>
        <dbReference type="ARBA" id="ARBA00022491"/>
    </source>
</evidence>
<gene>
    <name evidence="5" type="ORF">METZ01_LOCUS302582</name>
</gene>
<sequence length="124" mass="13731">MSLQNIQNMTDREVSILTAVIEGYIENGTPISSSYLEMNCNLNVSSATIRNGMALLEEKGFLTHLHTSGGRVPTDLGYRFYVNSIKSIRSLDNVVTKDIEHELLTISNNVDELLNATALMLARV</sequence>
<dbReference type="InterPro" id="IPR036390">
    <property type="entry name" value="WH_DNA-bd_sf"/>
</dbReference>
<dbReference type="GO" id="GO:0045892">
    <property type="term" value="P:negative regulation of DNA-templated transcription"/>
    <property type="evidence" value="ECO:0007669"/>
    <property type="project" value="TreeGrafter"/>
</dbReference>
<dbReference type="Gene3D" id="1.10.10.10">
    <property type="entry name" value="Winged helix-like DNA-binding domain superfamily/Winged helix DNA-binding domain"/>
    <property type="match status" value="1"/>
</dbReference>
<dbReference type="PANTHER" id="PTHR34824">
    <property type="entry name" value="HEAT-INDUCIBLE TRANSCRIPTION REPRESSOR HRCA"/>
    <property type="match status" value="1"/>
</dbReference>
<keyword evidence="1" id="KW-0678">Repressor</keyword>
<evidence type="ECO:0000256" key="2">
    <source>
        <dbReference type="ARBA" id="ARBA00023015"/>
    </source>
</evidence>
<reference evidence="5" key="1">
    <citation type="submission" date="2018-05" db="EMBL/GenBank/DDBJ databases">
        <authorList>
            <person name="Lanie J.A."/>
            <person name="Ng W.-L."/>
            <person name="Kazmierczak K.M."/>
            <person name="Andrzejewski T.M."/>
            <person name="Davidsen T.M."/>
            <person name="Wayne K.J."/>
            <person name="Tettelin H."/>
            <person name="Glass J.I."/>
            <person name="Rusch D."/>
            <person name="Podicherti R."/>
            <person name="Tsui H.-C.T."/>
            <person name="Winkler M.E."/>
        </authorList>
    </citation>
    <scope>NUCLEOTIDE SEQUENCE</scope>
</reference>
<evidence type="ECO:0000313" key="5">
    <source>
        <dbReference type="EMBL" id="SVC49728.1"/>
    </source>
</evidence>
<dbReference type="EMBL" id="UINC01094470">
    <property type="protein sequence ID" value="SVC49728.1"/>
    <property type="molecule type" value="Genomic_DNA"/>
</dbReference>
<dbReference type="PANTHER" id="PTHR34824:SF1">
    <property type="entry name" value="HEAT-INDUCIBLE TRANSCRIPTION REPRESSOR HRCA"/>
    <property type="match status" value="1"/>
</dbReference>
<evidence type="ECO:0000256" key="4">
    <source>
        <dbReference type="ARBA" id="ARBA00023163"/>
    </source>
</evidence>
<dbReference type="SUPFAM" id="SSF46785">
    <property type="entry name" value="Winged helix' DNA-binding domain"/>
    <property type="match status" value="1"/>
</dbReference>
<keyword evidence="2" id="KW-0805">Transcription regulation</keyword>
<protein>
    <recommendedName>
        <fullName evidence="6">Winged helix-turn-helix transcription repressor HrcA DNA-binding domain-containing protein</fullName>
    </recommendedName>
</protein>